<name>A0A9D1S811_9FIRM</name>
<dbReference type="EMBL" id="DVNG01000037">
    <property type="protein sequence ID" value="HIU49927.1"/>
    <property type="molecule type" value="Genomic_DNA"/>
</dbReference>
<organism evidence="1 2">
    <name type="scientific">Candidatus Limousia pullorum</name>
    <dbReference type="NCBI Taxonomy" id="2840860"/>
    <lineage>
        <taxon>Bacteria</taxon>
        <taxon>Bacillati</taxon>
        <taxon>Bacillota</taxon>
        <taxon>Clostridia</taxon>
        <taxon>Eubacteriales</taxon>
        <taxon>Oscillospiraceae</taxon>
        <taxon>Oscillospiraceae incertae sedis</taxon>
        <taxon>Candidatus Limousia</taxon>
    </lineage>
</organism>
<reference evidence="1" key="1">
    <citation type="submission" date="2020-10" db="EMBL/GenBank/DDBJ databases">
        <authorList>
            <person name="Gilroy R."/>
        </authorList>
    </citation>
    <scope>NUCLEOTIDE SEQUENCE</scope>
    <source>
        <strain evidence="1">ChiGjej1B1-1684</strain>
    </source>
</reference>
<evidence type="ECO:0000313" key="1">
    <source>
        <dbReference type="EMBL" id="HIU49927.1"/>
    </source>
</evidence>
<evidence type="ECO:0000313" key="2">
    <source>
        <dbReference type="Proteomes" id="UP000824118"/>
    </source>
</evidence>
<reference evidence="1" key="2">
    <citation type="journal article" date="2021" name="PeerJ">
        <title>Extensive microbial diversity within the chicken gut microbiome revealed by metagenomics and culture.</title>
        <authorList>
            <person name="Gilroy R."/>
            <person name="Ravi A."/>
            <person name="Getino M."/>
            <person name="Pursley I."/>
            <person name="Horton D.L."/>
            <person name="Alikhan N.F."/>
            <person name="Baker D."/>
            <person name="Gharbi K."/>
            <person name="Hall N."/>
            <person name="Watson M."/>
            <person name="Adriaenssens E.M."/>
            <person name="Foster-Nyarko E."/>
            <person name="Jarju S."/>
            <person name="Secka A."/>
            <person name="Antonio M."/>
            <person name="Oren A."/>
            <person name="Chaudhuri R.R."/>
            <person name="La Ragione R."/>
            <person name="Hildebrand F."/>
            <person name="Pallen M.J."/>
        </authorList>
    </citation>
    <scope>NUCLEOTIDE SEQUENCE</scope>
    <source>
        <strain evidence="1">ChiGjej1B1-1684</strain>
    </source>
</reference>
<protein>
    <submittedName>
        <fullName evidence="1">Uncharacterized protein</fullName>
    </submittedName>
</protein>
<gene>
    <name evidence="1" type="ORF">IAD22_02785</name>
</gene>
<sequence>MDSHNRSSVLVCVTGQHDCDRLIKVGEKIASSKDMQLHVLCVHPPVEDLSLMSSEIEYLYKTSKDLGGDMTIIFDDDAPGTAADFAEKINAKQLVTGMPDGRLNSFILVFHETAPHIPIAMVSKENITYNMQPSTIYA</sequence>
<dbReference type="AlphaFoldDB" id="A0A9D1S811"/>
<proteinExistence type="predicted"/>
<comment type="caution">
    <text evidence="1">The sequence shown here is derived from an EMBL/GenBank/DDBJ whole genome shotgun (WGS) entry which is preliminary data.</text>
</comment>
<dbReference type="Proteomes" id="UP000824118">
    <property type="component" value="Unassembled WGS sequence"/>
</dbReference>
<dbReference type="SUPFAM" id="SSF52402">
    <property type="entry name" value="Adenine nucleotide alpha hydrolases-like"/>
    <property type="match status" value="1"/>
</dbReference>
<accession>A0A9D1S811</accession>